<dbReference type="PANTHER" id="PTHR43675">
    <property type="entry name" value="ARSENITE METHYLTRANSFERASE"/>
    <property type="match status" value="1"/>
</dbReference>
<evidence type="ECO:0000256" key="1">
    <source>
        <dbReference type="ARBA" id="ARBA00022679"/>
    </source>
</evidence>
<evidence type="ECO:0000256" key="7">
    <source>
        <dbReference type="ARBA" id="ARBA00047943"/>
    </source>
</evidence>
<name>A0A8J2SAH7_9STRA</name>
<evidence type="ECO:0000256" key="8">
    <source>
        <dbReference type="ARBA" id="ARBA00048428"/>
    </source>
</evidence>
<evidence type="ECO:0000313" key="11">
    <source>
        <dbReference type="Proteomes" id="UP000789595"/>
    </source>
</evidence>
<reference evidence="10" key="1">
    <citation type="submission" date="2021-11" db="EMBL/GenBank/DDBJ databases">
        <authorList>
            <consortium name="Genoscope - CEA"/>
            <person name="William W."/>
        </authorList>
    </citation>
    <scope>NUCLEOTIDE SEQUENCE</scope>
</reference>
<keyword evidence="11" id="KW-1185">Reference proteome</keyword>
<dbReference type="EC" id="2.1.1.137" evidence="4"/>
<dbReference type="PANTHER" id="PTHR43675:SF8">
    <property type="entry name" value="ARSENITE METHYLTRANSFERASE"/>
    <property type="match status" value="1"/>
</dbReference>
<dbReference type="InterPro" id="IPR026669">
    <property type="entry name" value="Arsenite_MeTrfase-like"/>
</dbReference>
<dbReference type="Gene3D" id="3.40.50.150">
    <property type="entry name" value="Vaccinia Virus protein VP39"/>
    <property type="match status" value="1"/>
</dbReference>
<accession>A0A8J2SAH7</accession>
<dbReference type="GO" id="GO:0030791">
    <property type="term" value="F:arsenite methyltransferase activity"/>
    <property type="evidence" value="ECO:0007669"/>
    <property type="project" value="UniProtKB-EC"/>
</dbReference>
<dbReference type="AlphaFoldDB" id="A0A8J2SAH7"/>
<dbReference type="Pfam" id="PF13847">
    <property type="entry name" value="Methyltransf_31"/>
    <property type="match status" value="1"/>
</dbReference>
<gene>
    <name evidence="10" type="ORF">PECAL_2P07350</name>
</gene>
<dbReference type="Gene3D" id="3.40.5.100">
    <property type="match status" value="1"/>
</dbReference>
<feature type="domain" description="Methyltransferase" evidence="9">
    <location>
        <begin position="72"/>
        <end position="219"/>
    </location>
</feature>
<dbReference type="SUPFAM" id="SSF53335">
    <property type="entry name" value="S-adenosyl-L-methionine-dependent methyltransferases"/>
    <property type="match status" value="1"/>
</dbReference>
<sequence>MGAGGKDASQIQSEVKEYYGETLATTSDLKTNACCTANAPPKEIRDILAKVPSEVIAKYYGCGSPLPQGIEGLHVLDLGCGSGRDCYVASKLVGPTGRVTGVDMTPQQLEVARKHADEYASTIGYANMSFVQGTIEDLSAIPDDSIDVIISNCVVNLSPDKPAVLKEAYRVLRNGGEFYFSDVYGDRRLPKALTQHKILVGECIGGALYEQDFLRIARRVGFEDPRVLDSAPIDVKDPQLIELVGEAKFTSVTYRLFKLPGLLESLCEDYGQVAVYKGTVPGHRHAYQLDDHHRFETGRPMLVCGNSAAMVGDSWLGKHFTVSGDRSTHFGLFPCHFSPSADAPTPGGCASCC</sequence>
<evidence type="ECO:0000313" key="10">
    <source>
        <dbReference type="EMBL" id="CAH0367700.1"/>
    </source>
</evidence>
<dbReference type="CDD" id="cd02440">
    <property type="entry name" value="AdoMet_MTases"/>
    <property type="match status" value="1"/>
</dbReference>
<comment type="similarity">
    <text evidence="3">Belongs to the methyltransferase superfamily. Arsenite methyltransferase family.</text>
</comment>
<evidence type="ECO:0000256" key="3">
    <source>
        <dbReference type="ARBA" id="ARBA00034487"/>
    </source>
</evidence>
<keyword evidence="1" id="KW-0808">Transferase</keyword>
<comment type="catalytic activity">
    <reaction evidence="8">
        <text>arsenic triglutathione + 3 [thioredoxin]-dithiol + 3 S-adenosyl-L-methionine = trimethylarsine + 3 [thioredoxin]-disulfide + 3 glutathione + 3 S-adenosyl-L-homocysteine + 3 H(+)</text>
        <dbReference type="Rhea" id="RHEA:69432"/>
        <dbReference type="Rhea" id="RHEA-COMP:10698"/>
        <dbReference type="Rhea" id="RHEA-COMP:10700"/>
        <dbReference type="ChEBI" id="CHEBI:15378"/>
        <dbReference type="ChEBI" id="CHEBI:27130"/>
        <dbReference type="ChEBI" id="CHEBI:29950"/>
        <dbReference type="ChEBI" id="CHEBI:50058"/>
        <dbReference type="ChEBI" id="CHEBI:57856"/>
        <dbReference type="ChEBI" id="CHEBI:57925"/>
        <dbReference type="ChEBI" id="CHEBI:59789"/>
        <dbReference type="ChEBI" id="CHEBI:183640"/>
        <dbReference type="EC" id="2.1.1.137"/>
    </reaction>
</comment>
<comment type="caution">
    <text evidence="10">The sequence shown here is derived from an EMBL/GenBank/DDBJ whole genome shotgun (WGS) entry which is preliminary data.</text>
</comment>
<evidence type="ECO:0000259" key="9">
    <source>
        <dbReference type="Pfam" id="PF13847"/>
    </source>
</evidence>
<dbReference type="EMBL" id="CAKKNE010000002">
    <property type="protein sequence ID" value="CAH0367700.1"/>
    <property type="molecule type" value="Genomic_DNA"/>
</dbReference>
<dbReference type="InterPro" id="IPR025714">
    <property type="entry name" value="Methyltranfer_dom"/>
</dbReference>
<keyword evidence="2" id="KW-0949">S-adenosyl-L-methionine</keyword>
<evidence type="ECO:0000256" key="5">
    <source>
        <dbReference type="ARBA" id="ARBA00034545"/>
    </source>
</evidence>
<evidence type="ECO:0000256" key="6">
    <source>
        <dbReference type="ARBA" id="ARBA00047941"/>
    </source>
</evidence>
<dbReference type="OrthoDB" id="8300214at2759"/>
<protein>
    <recommendedName>
        <fullName evidence="5">Arsenite methyltransferase</fullName>
        <ecNumber evidence="4">2.1.1.137</ecNumber>
    </recommendedName>
</protein>
<organism evidence="10 11">
    <name type="scientific">Pelagomonas calceolata</name>
    <dbReference type="NCBI Taxonomy" id="35677"/>
    <lineage>
        <taxon>Eukaryota</taxon>
        <taxon>Sar</taxon>
        <taxon>Stramenopiles</taxon>
        <taxon>Ochrophyta</taxon>
        <taxon>Pelagophyceae</taxon>
        <taxon>Pelagomonadales</taxon>
        <taxon>Pelagomonadaceae</taxon>
        <taxon>Pelagomonas</taxon>
    </lineage>
</organism>
<dbReference type="InterPro" id="IPR029063">
    <property type="entry name" value="SAM-dependent_MTases_sf"/>
</dbReference>
<comment type="catalytic activity">
    <reaction evidence="6">
        <text>arsenic triglutathione + [thioredoxin]-dithiol + S-adenosyl-L-methionine + 2 H2O = methylarsonous acid + [thioredoxin]-disulfide + 3 glutathione + S-adenosyl-L-homocysteine + H(+)</text>
        <dbReference type="Rhea" id="RHEA:69460"/>
        <dbReference type="Rhea" id="RHEA-COMP:10698"/>
        <dbReference type="Rhea" id="RHEA-COMP:10700"/>
        <dbReference type="ChEBI" id="CHEBI:15377"/>
        <dbReference type="ChEBI" id="CHEBI:15378"/>
        <dbReference type="ChEBI" id="CHEBI:17826"/>
        <dbReference type="ChEBI" id="CHEBI:29950"/>
        <dbReference type="ChEBI" id="CHEBI:50058"/>
        <dbReference type="ChEBI" id="CHEBI:57856"/>
        <dbReference type="ChEBI" id="CHEBI:57925"/>
        <dbReference type="ChEBI" id="CHEBI:59789"/>
        <dbReference type="ChEBI" id="CHEBI:183640"/>
        <dbReference type="EC" id="2.1.1.137"/>
    </reaction>
</comment>
<proteinExistence type="inferred from homology"/>
<comment type="catalytic activity">
    <reaction evidence="7">
        <text>arsenic triglutathione + 2 [thioredoxin]-dithiol + 2 S-adenosyl-L-methionine + H2O = dimethylarsinous acid + 2 [thioredoxin]-disulfide + 3 glutathione + 2 S-adenosyl-L-homocysteine + 2 H(+)</text>
        <dbReference type="Rhea" id="RHEA:69464"/>
        <dbReference type="Rhea" id="RHEA-COMP:10698"/>
        <dbReference type="Rhea" id="RHEA-COMP:10700"/>
        <dbReference type="ChEBI" id="CHEBI:15377"/>
        <dbReference type="ChEBI" id="CHEBI:15378"/>
        <dbReference type="ChEBI" id="CHEBI:23808"/>
        <dbReference type="ChEBI" id="CHEBI:29950"/>
        <dbReference type="ChEBI" id="CHEBI:50058"/>
        <dbReference type="ChEBI" id="CHEBI:57856"/>
        <dbReference type="ChEBI" id="CHEBI:57925"/>
        <dbReference type="ChEBI" id="CHEBI:59789"/>
        <dbReference type="ChEBI" id="CHEBI:183640"/>
        <dbReference type="EC" id="2.1.1.137"/>
    </reaction>
</comment>
<evidence type="ECO:0000256" key="2">
    <source>
        <dbReference type="ARBA" id="ARBA00022691"/>
    </source>
</evidence>
<dbReference type="Proteomes" id="UP000789595">
    <property type="component" value="Unassembled WGS sequence"/>
</dbReference>
<evidence type="ECO:0000256" key="4">
    <source>
        <dbReference type="ARBA" id="ARBA00034521"/>
    </source>
</evidence>